<dbReference type="InterPro" id="IPR029044">
    <property type="entry name" value="Nucleotide-diphossugar_trans"/>
</dbReference>
<comment type="caution">
    <text evidence="2">The sequence shown here is derived from an EMBL/GenBank/DDBJ whole genome shotgun (WGS) entry which is preliminary data.</text>
</comment>
<evidence type="ECO:0000259" key="1">
    <source>
        <dbReference type="Pfam" id="PF00535"/>
    </source>
</evidence>
<accession>A0A6L5XK41</accession>
<feature type="domain" description="Glycosyltransferase 2-like" evidence="1">
    <location>
        <begin position="455"/>
        <end position="561"/>
    </location>
</feature>
<dbReference type="GO" id="GO:0016740">
    <property type="term" value="F:transferase activity"/>
    <property type="evidence" value="ECO:0007669"/>
    <property type="project" value="UniProtKB-KW"/>
</dbReference>
<dbReference type="InterPro" id="IPR001173">
    <property type="entry name" value="Glyco_trans_2-like"/>
</dbReference>
<dbReference type="Gene3D" id="3.90.550.10">
    <property type="entry name" value="Spore Coat Polysaccharide Biosynthesis Protein SpsA, Chain A"/>
    <property type="match status" value="3"/>
</dbReference>
<protein>
    <submittedName>
        <fullName evidence="2">Glycosyltransferase</fullName>
    </submittedName>
</protein>
<keyword evidence="3" id="KW-1185">Reference proteome</keyword>
<dbReference type="SUPFAM" id="SSF53448">
    <property type="entry name" value="Nucleotide-diphospho-sugar transferases"/>
    <property type="match status" value="3"/>
</dbReference>
<gene>
    <name evidence="2" type="ORF">FYJ44_05710</name>
</gene>
<dbReference type="PANTHER" id="PTHR43685:SF2">
    <property type="entry name" value="GLYCOSYLTRANSFERASE 2-LIKE DOMAIN-CONTAINING PROTEIN"/>
    <property type="match status" value="1"/>
</dbReference>
<organism evidence="2 3">
    <name type="scientific">Desulfovibrio porci</name>
    <dbReference type="NCBI Taxonomy" id="2605782"/>
    <lineage>
        <taxon>Bacteria</taxon>
        <taxon>Pseudomonadati</taxon>
        <taxon>Thermodesulfobacteriota</taxon>
        <taxon>Desulfovibrionia</taxon>
        <taxon>Desulfovibrionales</taxon>
        <taxon>Desulfovibrionaceae</taxon>
        <taxon>Desulfovibrio</taxon>
    </lineage>
</organism>
<dbReference type="Proteomes" id="UP000477488">
    <property type="component" value="Unassembled WGS sequence"/>
</dbReference>
<dbReference type="PANTHER" id="PTHR43685">
    <property type="entry name" value="GLYCOSYLTRANSFERASE"/>
    <property type="match status" value="1"/>
</dbReference>
<dbReference type="AlphaFoldDB" id="A0A6L5XK41"/>
<evidence type="ECO:0000313" key="3">
    <source>
        <dbReference type="Proteomes" id="UP000477488"/>
    </source>
</evidence>
<dbReference type="EMBL" id="VUMH01000004">
    <property type="protein sequence ID" value="MSS27556.1"/>
    <property type="molecule type" value="Genomic_DNA"/>
</dbReference>
<dbReference type="Pfam" id="PF00535">
    <property type="entry name" value="Glycos_transf_2"/>
    <property type="match status" value="1"/>
</dbReference>
<sequence length="971" mass="106244">MRLPLPYHERMDIDSVGPSLCSSASVPPALTVLLTCQGGESPAACLEALARAGAGDATVLCCCPPEREVPIRALGDALLRAGGLAGFRCLPLAPGDDRYAAANRAAGEAGGSFLLLLSPDALLEPDSLPCLSARLAENSNLAGLNPLLLAPEGGTGPRRIRHLGCVADSRGQLHYLYEGLPDGHPLAARRRAFQLAHEAALLVRREDFLAVGGFRSGLEGLTVPDFCLRLAAARKGVFSTEPSARAVLRDSFDSWKKCGLWNSLLQRGRLNPALLRTDYHSQVQADGLEYGLTPWLAEGPCGLILEEEEGRPDAAWLRWRHAPEPAALLHLLHLLPPERRAQALSLCRELPSSLPRAFAWYTDLAARLEDFGGRENLSRLREDAHSWRTRARRFRHGLLRPGLRALADAGIYACSLDNAPSMYDAWLELRENSLPAADPEAKNLRVERTWPEIAVLMPVWNPEPAFLRAALDSVLAQSYGQWQLCLADDASTRPETPELLRSYAARDKRIRLVIRERNGHISRASNSALALADAPWAAFLDHDDLLAPDALLEVARHAAERPGLRFLYSDEDKIDAAGVRRTPIFKADFDFDLHYTGHLSTYAVAALREADGLRPGLEGSQDFDLSLRVTEKLRPEEIAHIPRILYHWRIHAGSTTASVATKPYVLEATRRALAESAQRRGLDAAVLPTGKNNFFKLELAVPRNLRCSVILLANGPGPLTPGLADCLCKLARRLRLETLWQPLTPSALPAGLPKTWPPRLNGRVLPPAGPHWSTACRTAARAATGDVLLFLSADLLPVGDCRPEQLAALALRPDLPLVGGCVWKGGLLWHAGLYPDVMGLPFPLLRGAAPGLLPSLCWGQLLLTRRVLAVSRHCMAVRRKDFLESGGFDPALGPLAGADYSLRREEQGRFTLISPWGQWLLPSGAEEEKLSPRARECFLERWGDIVRGHGLRNPQLRAAPDYGWMLDLNGA</sequence>
<reference evidence="2 3" key="1">
    <citation type="submission" date="2019-09" db="EMBL/GenBank/DDBJ databases">
        <title>In-depth cultivation of the pig gut microbiome towards novel bacterial diversity and tailored functional studies.</title>
        <authorList>
            <person name="Wylensek D."/>
            <person name="Hitch T.C.A."/>
            <person name="Clavel T."/>
        </authorList>
    </citation>
    <scope>NUCLEOTIDE SEQUENCE [LARGE SCALE GENOMIC DNA]</scope>
    <source>
        <strain evidence="2 3">PG-178-WT-4</strain>
    </source>
</reference>
<dbReference type="InterPro" id="IPR050834">
    <property type="entry name" value="Glycosyltransf_2"/>
</dbReference>
<keyword evidence="2" id="KW-0808">Transferase</keyword>
<dbReference type="CDD" id="cd04184">
    <property type="entry name" value="GT2_RfbC_Mx_like"/>
    <property type="match status" value="1"/>
</dbReference>
<name>A0A6L5XK41_9BACT</name>
<evidence type="ECO:0000313" key="2">
    <source>
        <dbReference type="EMBL" id="MSS27556.1"/>
    </source>
</evidence>
<proteinExistence type="predicted"/>